<proteinExistence type="predicted"/>
<keyword evidence="2" id="KW-1185">Reference proteome</keyword>
<dbReference type="OrthoDB" id="9758751at2"/>
<dbReference type="STRING" id="247156.NFA_40140"/>
<protein>
    <submittedName>
        <fullName evidence="1">Uncharacterized protein</fullName>
    </submittedName>
</protein>
<dbReference type="KEGG" id="nfa:NFA_40140"/>
<dbReference type="AlphaFoldDB" id="Q5YSH9"/>
<dbReference type="GeneID" id="61134673"/>
<dbReference type="EMBL" id="AP006618">
    <property type="protein sequence ID" value="BAD58862.1"/>
    <property type="molecule type" value="Genomic_DNA"/>
</dbReference>
<dbReference type="RefSeq" id="WP_011210547.1">
    <property type="nucleotide sequence ID" value="NC_006361.1"/>
</dbReference>
<dbReference type="HOGENOM" id="CLU_1330799_0_0_11"/>
<gene>
    <name evidence="1" type="ordered locus">NFA_40140</name>
</gene>
<reference evidence="1 2" key="1">
    <citation type="journal article" date="2004" name="Proc. Natl. Acad. Sci. U.S.A.">
        <title>The complete genomic sequence of Nocardia farcinica IFM 10152.</title>
        <authorList>
            <person name="Ishikawa J."/>
            <person name="Yamashita A."/>
            <person name="Mikami Y."/>
            <person name="Hoshino Y."/>
            <person name="Kurita H."/>
            <person name="Hotta K."/>
            <person name="Shiba T."/>
            <person name="Hattori M."/>
        </authorList>
    </citation>
    <scope>NUCLEOTIDE SEQUENCE [LARGE SCALE GENOMIC DNA]</scope>
    <source>
        <strain evidence="1 2">IFM 10152</strain>
    </source>
</reference>
<dbReference type="Proteomes" id="UP000006820">
    <property type="component" value="Chromosome"/>
</dbReference>
<evidence type="ECO:0000313" key="1">
    <source>
        <dbReference type="EMBL" id="BAD58862.1"/>
    </source>
</evidence>
<name>Q5YSH9_NOCFA</name>
<organism evidence="1 2">
    <name type="scientific">Nocardia farcinica (strain IFM 10152)</name>
    <dbReference type="NCBI Taxonomy" id="247156"/>
    <lineage>
        <taxon>Bacteria</taxon>
        <taxon>Bacillati</taxon>
        <taxon>Actinomycetota</taxon>
        <taxon>Actinomycetes</taxon>
        <taxon>Mycobacteriales</taxon>
        <taxon>Nocardiaceae</taxon>
        <taxon>Nocardia</taxon>
    </lineage>
</organism>
<evidence type="ECO:0000313" key="2">
    <source>
        <dbReference type="Proteomes" id="UP000006820"/>
    </source>
</evidence>
<sequence>MTTDTDTTAAAAARIRAARDAADAAQAVFEQIVRDEIAADRITVTETAHALGVKNRKRIYDILGREPGEPAAPRLTRVVYLRARGCGARTWTAVEQAMWARGWATTRHRGTAWHLARGGATVVLCDFSAHFDGLETDQVLVGRVRARYRDDGDTDLPLDAGGHRLMPIRHDPDVLTKGGTRGAWVLDEDALARIVGVAFDEQWRED</sequence>
<dbReference type="eggNOG" id="ENOG50321WB">
    <property type="taxonomic scope" value="Bacteria"/>
</dbReference>
<accession>Q5YSH9</accession>